<name>A0A8J7C8Z8_9CYAN</name>
<sequence length="224" mass="26625">MSNDFHQRDNALNQRLQQLVEEVRKYPANGSSTERVRRRIALNNLISTIQVSESLSKQTKWLGLPNYLEYYREALQQTCIEICQKIDEYNPQYPVMAWVNKIFTWRFNDLVKKDQKRGLTQLPKNQETPQVLSLEELNKEPLIEDEISELEQIKEIIENDPEGFFKNEKIQGYPQANLQVILLCILERKRWKEISQELDVPMSTAASFYQRRVRKIIAYVKKYI</sequence>
<gene>
    <name evidence="1" type="ORF">ICL16_36815</name>
</gene>
<reference evidence="1" key="1">
    <citation type="submission" date="2020-09" db="EMBL/GenBank/DDBJ databases">
        <title>Iningainema tapete sp. nov. (Scytonemataceae, Cyanobacteria) from greenhouses in central Florida (USA) produces two types of nodularin with biosynthetic potential for microcystin-LR and anabaenopeptins.</title>
        <authorList>
            <person name="Berthold D.E."/>
            <person name="Lefler F.W."/>
            <person name="Huang I.-S."/>
            <person name="Abdulla H."/>
            <person name="Zimba P.V."/>
            <person name="Laughinghouse H.D. IV."/>
        </authorList>
    </citation>
    <scope>NUCLEOTIDE SEQUENCE</scope>
    <source>
        <strain evidence="1">BLCCT55</strain>
    </source>
</reference>
<dbReference type="Proteomes" id="UP000629098">
    <property type="component" value="Unassembled WGS sequence"/>
</dbReference>
<evidence type="ECO:0000313" key="1">
    <source>
        <dbReference type="EMBL" id="MBD2777464.1"/>
    </source>
</evidence>
<proteinExistence type="predicted"/>
<organism evidence="1 2">
    <name type="scientific">Iningainema tapete BLCC-T55</name>
    <dbReference type="NCBI Taxonomy" id="2748662"/>
    <lineage>
        <taxon>Bacteria</taxon>
        <taxon>Bacillati</taxon>
        <taxon>Cyanobacteriota</taxon>
        <taxon>Cyanophyceae</taxon>
        <taxon>Nostocales</taxon>
        <taxon>Scytonemataceae</taxon>
        <taxon>Iningainema tapete</taxon>
    </lineage>
</organism>
<keyword evidence="2" id="KW-1185">Reference proteome</keyword>
<dbReference type="AlphaFoldDB" id="A0A8J7C8Z8"/>
<dbReference type="RefSeq" id="WP_190836530.1">
    <property type="nucleotide sequence ID" value="NZ_CAWPPI010000110.1"/>
</dbReference>
<evidence type="ECO:0000313" key="2">
    <source>
        <dbReference type="Proteomes" id="UP000629098"/>
    </source>
</evidence>
<accession>A0A8J7C8Z8</accession>
<protein>
    <submittedName>
        <fullName evidence="1">Sigma-70 family RNA polymerase sigma factor</fullName>
    </submittedName>
</protein>
<dbReference type="EMBL" id="JACXAE010000110">
    <property type="protein sequence ID" value="MBD2777464.1"/>
    <property type="molecule type" value="Genomic_DNA"/>
</dbReference>
<comment type="caution">
    <text evidence="1">The sequence shown here is derived from an EMBL/GenBank/DDBJ whole genome shotgun (WGS) entry which is preliminary data.</text>
</comment>